<sequence>MEPRKLYRSESNSMLAGVLGGIAEITNLDATILRLIYIVLLIFTAGIPLTILYIAAALIIPKKSEQP</sequence>
<dbReference type="InterPro" id="IPR007168">
    <property type="entry name" value="Phageshock_PspC_N"/>
</dbReference>
<comment type="subcellular location">
    <subcellularLocation>
        <location evidence="1">Cell membrane</location>
        <topology evidence="1">Single-pass membrane protein</topology>
    </subcellularLocation>
</comment>
<organism evidence="8 9">
    <name type="scientific">Gracilibacillus caseinilyticus</name>
    <dbReference type="NCBI Taxonomy" id="2932256"/>
    <lineage>
        <taxon>Bacteria</taxon>
        <taxon>Bacillati</taxon>
        <taxon>Bacillota</taxon>
        <taxon>Bacilli</taxon>
        <taxon>Bacillales</taxon>
        <taxon>Bacillaceae</taxon>
        <taxon>Gracilibacillus</taxon>
    </lineage>
</organism>
<evidence type="ECO:0000256" key="2">
    <source>
        <dbReference type="ARBA" id="ARBA00022475"/>
    </source>
</evidence>
<protein>
    <submittedName>
        <fullName evidence="8">PspC domain-containing protein</fullName>
    </submittedName>
</protein>
<dbReference type="InterPro" id="IPR052027">
    <property type="entry name" value="PspC"/>
</dbReference>
<keyword evidence="5 6" id="KW-0472">Membrane</keyword>
<proteinExistence type="predicted"/>
<evidence type="ECO:0000256" key="5">
    <source>
        <dbReference type="ARBA" id="ARBA00023136"/>
    </source>
</evidence>
<dbReference type="PANTHER" id="PTHR33885">
    <property type="entry name" value="PHAGE SHOCK PROTEIN C"/>
    <property type="match status" value="1"/>
</dbReference>
<feature type="transmembrane region" description="Helical" evidence="6">
    <location>
        <begin position="35"/>
        <end position="60"/>
    </location>
</feature>
<evidence type="ECO:0000313" key="8">
    <source>
        <dbReference type="EMBL" id="UOQ48266.1"/>
    </source>
</evidence>
<keyword evidence="4 6" id="KW-1133">Transmembrane helix</keyword>
<reference evidence="8 9" key="1">
    <citation type="submission" date="2022-04" db="EMBL/GenBank/DDBJ databases">
        <title>Gracilibacillus sp. isolated from saltern.</title>
        <authorList>
            <person name="Won M."/>
            <person name="Lee C.-M."/>
            <person name="Woen H.-Y."/>
            <person name="Kwon S.-W."/>
        </authorList>
    </citation>
    <scope>NUCLEOTIDE SEQUENCE [LARGE SCALE GENOMIC DNA]</scope>
    <source>
        <strain evidence="8 9">SSWR10-1</strain>
    </source>
</reference>
<evidence type="ECO:0000256" key="3">
    <source>
        <dbReference type="ARBA" id="ARBA00022692"/>
    </source>
</evidence>
<evidence type="ECO:0000313" key="9">
    <source>
        <dbReference type="Proteomes" id="UP000831782"/>
    </source>
</evidence>
<feature type="domain" description="Phage shock protein PspC N-terminal" evidence="7">
    <location>
        <begin position="4"/>
        <end position="63"/>
    </location>
</feature>
<evidence type="ECO:0000256" key="1">
    <source>
        <dbReference type="ARBA" id="ARBA00004162"/>
    </source>
</evidence>
<dbReference type="Pfam" id="PF04024">
    <property type="entry name" value="PspC"/>
    <property type="match status" value="1"/>
</dbReference>
<keyword evidence="2" id="KW-1003">Cell membrane</keyword>
<gene>
    <name evidence="8" type="ORF">MUN88_19865</name>
</gene>
<evidence type="ECO:0000256" key="4">
    <source>
        <dbReference type="ARBA" id="ARBA00022989"/>
    </source>
</evidence>
<name>A0ABY4F1G0_9BACI</name>
<keyword evidence="9" id="KW-1185">Reference proteome</keyword>
<evidence type="ECO:0000256" key="6">
    <source>
        <dbReference type="SAM" id="Phobius"/>
    </source>
</evidence>
<evidence type="ECO:0000259" key="7">
    <source>
        <dbReference type="Pfam" id="PF04024"/>
    </source>
</evidence>
<dbReference type="Proteomes" id="UP000831782">
    <property type="component" value="Chromosome"/>
</dbReference>
<keyword evidence="3 6" id="KW-0812">Transmembrane</keyword>
<dbReference type="EMBL" id="CP095072">
    <property type="protein sequence ID" value="UOQ48266.1"/>
    <property type="molecule type" value="Genomic_DNA"/>
</dbReference>
<accession>A0ABY4F1G0</accession>
<dbReference type="RefSeq" id="WP_244718526.1">
    <property type="nucleotide sequence ID" value="NZ_CP095072.1"/>
</dbReference>
<dbReference type="PANTHER" id="PTHR33885:SF3">
    <property type="entry name" value="PHAGE SHOCK PROTEIN C"/>
    <property type="match status" value="1"/>
</dbReference>